<dbReference type="InterPro" id="IPR011466">
    <property type="entry name" value="DUF1572"/>
</dbReference>
<dbReference type="EMBL" id="JARNBH010000039">
    <property type="protein sequence ID" value="MEC0276710.1"/>
    <property type="molecule type" value="Genomic_DNA"/>
</dbReference>
<proteinExistence type="predicted"/>
<accession>A0AAW9NJ70</accession>
<keyword evidence="2" id="KW-1185">Reference proteome</keyword>
<comment type="caution">
    <text evidence="1">The sequence shown here is derived from an EMBL/GenBank/DDBJ whole genome shotgun (WGS) entry which is preliminary data.</text>
</comment>
<organism evidence="1 2">
    <name type="scientific">Peribacillus castrilensis</name>
    <dbReference type="NCBI Taxonomy" id="2897690"/>
    <lineage>
        <taxon>Bacteria</taxon>
        <taxon>Bacillati</taxon>
        <taxon>Bacillota</taxon>
        <taxon>Bacilli</taxon>
        <taxon>Bacillales</taxon>
        <taxon>Bacillaceae</taxon>
        <taxon>Peribacillus</taxon>
    </lineage>
</organism>
<reference evidence="1 2" key="1">
    <citation type="submission" date="2023-03" db="EMBL/GenBank/DDBJ databases">
        <title>Bacillus Genome Sequencing.</title>
        <authorList>
            <person name="Dunlap C."/>
        </authorList>
    </citation>
    <scope>NUCLEOTIDE SEQUENCE [LARGE SCALE GENOMIC DNA]</scope>
    <source>
        <strain evidence="1 2">B-41290</strain>
    </source>
</reference>
<dbReference type="AlphaFoldDB" id="A0AAW9NJ70"/>
<gene>
    <name evidence="1" type="ORF">P4706_27305</name>
</gene>
<evidence type="ECO:0000313" key="1">
    <source>
        <dbReference type="EMBL" id="MEC0276710.1"/>
    </source>
</evidence>
<sequence length="51" mass="5741">MERFKSVKSLGDKTVNQLSERKIHWAHNIESVAVIVKHLSGNMISQGGMTF</sequence>
<evidence type="ECO:0000313" key="2">
    <source>
        <dbReference type="Proteomes" id="UP001307168"/>
    </source>
</evidence>
<dbReference type="Proteomes" id="UP001307168">
    <property type="component" value="Unassembled WGS sequence"/>
</dbReference>
<name>A0AAW9NJ70_9BACI</name>
<dbReference type="Pfam" id="PF07609">
    <property type="entry name" value="DUF1572"/>
    <property type="match status" value="1"/>
</dbReference>
<protein>
    <submittedName>
        <fullName evidence="1">DUF1572 family protein</fullName>
    </submittedName>
</protein>